<dbReference type="InterPro" id="IPR049625">
    <property type="entry name" value="Glyco_transf_61_cat"/>
</dbReference>
<keyword evidence="5" id="KW-1185">Reference proteome</keyword>
<keyword evidence="2" id="KW-0472">Membrane</keyword>
<feature type="compositionally biased region" description="Acidic residues" evidence="1">
    <location>
        <begin position="608"/>
        <end position="623"/>
    </location>
</feature>
<evidence type="ECO:0000313" key="4">
    <source>
        <dbReference type="EMBL" id="CAK9094136.1"/>
    </source>
</evidence>
<keyword evidence="2" id="KW-0812">Transmembrane</keyword>
<feature type="region of interest" description="Disordered" evidence="1">
    <location>
        <begin position="672"/>
        <end position="742"/>
    </location>
</feature>
<evidence type="ECO:0000256" key="1">
    <source>
        <dbReference type="SAM" id="MobiDB-lite"/>
    </source>
</evidence>
<feature type="compositionally biased region" description="Low complexity" evidence="1">
    <location>
        <begin position="676"/>
        <end position="687"/>
    </location>
</feature>
<comment type="caution">
    <text evidence="4">The sequence shown here is derived from an EMBL/GenBank/DDBJ whole genome shotgun (WGS) entry which is preliminary data.</text>
</comment>
<name>A0ABP0R4M2_9DINO</name>
<proteinExistence type="predicted"/>
<feature type="compositionally biased region" description="Basic and acidic residues" evidence="1">
    <location>
        <begin position="703"/>
        <end position="713"/>
    </location>
</feature>
<feature type="domain" description="Glycosyltransferase 61 catalytic" evidence="3">
    <location>
        <begin position="879"/>
        <end position="1064"/>
    </location>
</feature>
<organism evidence="4 5">
    <name type="scientific">Durusdinium trenchii</name>
    <dbReference type="NCBI Taxonomy" id="1381693"/>
    <lineage>
        <taxon>Eukaryota</taxon>
        <taxon>Sar</taxon>
        <taxon>Alveolata</taxon>
        <taxon>Dinophyceae</taxon>
        <taxon>Suessiales</taxon>
        <taxon>Symbiodiniaceae</taxon>
        <taxon>Durusdinium</taxon>
    </lineage>
</organism>
<evidence type="ECO:0000256" key="2">
    <source>
        <dbReference type="SAM" id="Phobius"/>
    </source>
</evidence>
<dbReference type="Pfam" id="PF04577">
    <property type="entry name" value="Glyco_transf_61"/>
    <property type="match status" value="1"/>
</dbReference>
<feature type="region of interest" description="Disordered" evidence="1">
    <location>
        <begin position="606"/>
        <end position="627"/>
    </location>
</feature>
<protein>
    <recommendedName>
        <fullName evidence="3">Glycosyltransferase 61 catalytic domain-containing protein</fullName>
    </recommendedName>
</protein>
<reference evidence="4 5" key="1">
    <citation type="submission" date="2024-02" db="EMBL/GenBank/DDBJ databases">
        <authorList>
            <person name="Chen Y."/>
            <person name="Shah S."/>
            <person name="Dougan E. K."/>
            <person name="Thang M."/>
            <person name="Chan C."/>
        </authorList>
    </citation>
    <scope>NUCLEOTIDE SEQUENCE [LARGE SCALE GENOMIC DNA]</scope>
</reference>
<evidence type="ECO:0000313" key="5">
    <source>
        <dbReference type="Proteomes" id="UP001642464"/>
    </source>
</evidence>
<feature type="region of interest" description="Disordered" evidence="1">
    <location>
        <begin position="1"/>
        <end position="41"/>
    </location>
</feature>
<keyword evidence="2" id="KW-1133">Transmembrane helix</keyword>
<feature type="transmembrane region" description="Helical" evidence="2">
    <location>
        <begin position="92"/>
        <end position="111"/>
    </location>
</feature>
<accession>A0ABP0R4M2</accession>
<sequence length="1160" mass="129495">MAQASTAVAPDDVLVEENKKEDEAPPATPEEAQAEENGEEQVVSIPRKTFFVDEEELEETERKTLLQRINDWASSGVVYLPKSVDIANKRVNIVYCFLEIVVLALTIWYFVQRPEQYSVSLTPDAQVTFCGSRCEPLPSRMDAMTDQDSSSYCGSLTYTNGADSYGPFECLRRCGHPNSTTHCLQPSELLRISGEEAFVPTSYRLTDTLQAVNGSCAMGYTLQSSVCVWQQDYFVPAIEKLAVSFNHQFVVYPVYNSLSFMERAPPLKAHSGAYKSQGWDVGLLSVLFSPSGAEVKRFQPGQGVTLTLEEILQAAYVEGADSIGLDSVYSRADAAVSSLPARLTGLAVTIDIWTTSSQTCEIHHTIQTEKPKEVQVEWSGPIACMSVHVDQRWAKQQEEQTLGALGMRVVNMNGVHVKFRQMGSFYFLEEQALLRNITVVLLWVQFPVLICYWFCMLFLGMLSGIYSAVLHQEVNVAEGLKGFSARLLTYSSAFMNLRGKSDNLKSDGVSKKCVSERLSKICENLEVEDTVLEQLSHVIFHSLKSFRKDNAPQTDVVTCQEFCAACSTNEPVQLDTLVKIFDKDRKLGCLENFFLDKTLGEVRRAAEAESDSAAQEEELDDSEEAHAEHSRVVQAYRDVQFMLKDLGRIEQLALKTAQDLDVNPNTLGLVGTSNHPGVAAPAGSVPPKLKRSVSEDSIGDEASMEKRDPRDIEFGAPRPVETTGSGMAGTEPTELEVGKQKSPRTFPVLRSFKALDAEKAERKKDATAAFADVSVYLGASVRDRSSQTLYGTFHEHATSVLARSVRDVFHVQTILNGRFLYPTQEGRGHFSTVASWWEAANNSRYYWPPRGTGDLASCDYSPNGTVVVFRGFSFLSFQYGHVLHDLLPVLVWMAASFPQGKLAVELDDKKKIKAFLRWFDPDLKRRAFFIEPEKVVCATTLLAVVPNSCCSSPQYLRIPQLFNHLKQRISRTHVWNEATQVVYEIRLPNTAEHGRLLSSAHSEEVLQLAKKMLRYYSLPDDVIEFDGTSRGATASFQEQFRIFNSAYLVFGPHGTGFSNIIWMRCDQPVAVIEFVCGAHSRNVRGCLRSGAGFATYWTLLGGAQWVRYFHVFVQDTSTEVNDFMEVDLLGFSMALRAALTNITVERQTLKKTTETERLEP</sequence>
<dbReference type="EMBL" id="CAXAMM010040573">
    <property type="protein sequence ID" value="CAK9094136.1"/>
    <property type="molecule type" value="Genomic_DNA"/>
</dbReference>
<gene>
    <name evidence="4" type="ORF">SCF082_LOCUS44257</name>
</gene>
<dbReference type="Proteomes" id="UP001642464">
    <property type="component" value="Unassembled WGS sequence"/>
</dbReference>
<evidence type="ECO:0000259" key="3">
    <source>
        <dbReference type="Pfam" id="PF04577"/>
    </source>
</evidence>